<proteinExistence type="predicted"/>
<gene>
    <name evidence="2" type="ORF">Tco_0860260</name>
</gene>
<reference evidence="2" key="1">
    <citation type="journal article" date="2022" name="Int. J. Mol. Sci.">
        <title>Draft Genome of Tanacetum Coccineum: Genomic Comparison of Closely Related Tanacetum-Family Plants.</title>
        <authorList>
            <person name="Yamashiro T."/>
            <person name="Shiraishi A."/>
            <person name="Nakayama K."/>
            <person name="Satake H."/>
        </authorList>
    </citation>
    <scope>NUCLEOTIDE SEQUENCE</scope>
</reference>
<feature type="domain" description="Reverse transcriptase" evidence="1">
    <location>
        <begin position="218"/>
        <end position="284"/>
    </location>
</feature>
<feature type="non-terminal residue" evidence="2">
    <location>
        <position position="1"/>
    </location>
</feature>
<dbReference type="Pfam" id="PF00078">
    <property type="entry name" value="RVT_1"/>
    <property type="match status" value="1"/>
</dbReference>
<dbReference type="PANTHER" id="PTHR24559">
    <property type="entry name" value="TRANSPOSON TY3-I GAG-POL POLYPROTEIN"/>
    <property type="match status" value="1"/>
</dbReference>
<reference evidence="2" key="2">
    <citation type="submission" date="2022-01" db="EMBL/GenBank/DDBJ databases">
        <authorList>
            <person name="Yamashiro T."/>
            <person name="Shiraishi A."/>
            <person name="Satake H."/>
            <person name="Nakayama K."/>
        </authorList>
    </citation>
    <scope>NUCLEOTIDE SEQUENCE</scope>
</reference>
<protein>
    <recommendedName>
        <fullName evidence="1">Reverse transcriptase domain-containing protein</fullName>
    </recommendedName>
</protein>
<dbReference type="SUPFAM" id="SSF56672">
    <property type="entry name" value="DNA/RNA polymerases"/>
    <property type="match status" value="1"/>
</dbReference>
<dbReference type="PANTHER" id="PTHR24559:SF444">
    <property type="entry name" value="REVERSE TRANSCRIPTASE DOMAIN-CONTAINING PROTEIN"/>
    <property type="match status" value="1"/>
</dbReference>
<sequence length="290" mass="33202">PSLTPFEGGDYILEEIKACLTNDSTPPGIDDADFDPEGDLLLLEKLLNDDPSSPLPPKKLYFEEIKTIKSSIDDPPELQLKDLPSHLEYAFLEGTDKLPIIISKELKDEEKAALLKVLKSHKRAIAWKISDIKGIDPSFCTHKILMEDDFKPAIQHQRSVNPKIHEVIKKEVIKILDARLIYPISDSPWVSPVHCVPKKGGITVVEDEDNELIPTRLVTGWRICIDYHKLNDATRKDHFPLPFMDQMLERLAGNEYYCFLDRFSGYFQILIDRQDQEKTTFTCPYGTFAY</sequence>
<keyword evidence="3" id="KW-1185">Reference proteome</keyword>
<dbReference type="CDD" id="cd01647">
    <property type="entry name" value="RT_LTR"/>
    <property type="match status" value="1"/>
</dbReference>
<accession>A0ABQ5BI81</accession>
<evidence type="ECO:0000259" key="1">
    <source>
        <dbReference type="Pfam" id="PF00078"/>
    </source>
</evidence>
<evidence type="ECO:0000313" key="2">
    <source>
        <dbReference type="EMBL" id="GJT13218.1"/>
    </source>
</evidence>
<dbReference type="InterPro" id="IPR043502">
    <property type="entry name" value="DNA/RNA_pol_sf"/>
</dbReference>
<organism evidence="2 3">
    <name type="scientific">Tanacetum coccineum</name>
    <dbReference type="NCBI Taxonomy" id="301880"/>
    <lineage>
        <taxon>Eukaryota</taxon>
        <taxon>Viridiplantae</taxon>
        <taxon>Streptophyta</taxon>
        <taxon>Embryophyta</taxon>
        <taxon>Tracheophyta</taxon>
        <taxon>Spermatophyta</taxon>
        <taxon>Magnoliopsida</taxon>
        <taxon>eudicotyledons</taxon>
        <taxon>Gunneridae</taxon>
        <taxon>Pentapetalae</taxon>
        <taxon>asterids</taxon>
        <taxon>campanulids</taxon>
        <taxon>Asterales</taxon>
        <taxon>Asteraceae</taxon>
        <taxon>Asteroideae</taxon>
        <taxon>Anthemideae</taxon>
        <taxon>Anthemidinae</taxon>
        <taxon>Tanacetum</taxon>
    </lineage>
</organism>
<comment type="caution">
    <text evidence="2">The sequence shown here is derived from an EMBL/GenBank/DDBJ whole genome shotgun (WGS) entry which is preliminary data.</text>
</comment>
<dbReference type="Gene3D" id="3.10.10.10">
    <property type="entry name" value="HIV Type 1 Reverse Transcriptase, subunit A, domain 1"/>
    <property type="match status" value="1"/>
</dbReference>
<evidence type="ECO:0000313" key="3">
    <source>
        <dbReference type="Proteomes" id="UP001151760"/>
    </source>
</evidence>
<dbReference type="Proteomes" id="UP001151760">
    <property type="component" value="Unassembled WGS sequence"/>
</dbReference>
<dbReference type="EMBL" id="BQNB010013212">
    <property type="protein sequence ID" value="GJT13218.1"/>
    <property type="molecule type" value="Genomic_DNA"/>
</dbReference>
<name>A0ABQ5BI81_9ASTR</name>
<dbReference type="InterPro" id="IPR053134">
    <property type="entry name" value="RNA-dir_DNA_polymerase"/>
</dbReference>
<dbReference type="InterPro" id="IPR000477">
    <property type="entry name" value="RT_dom"/>
</dbReference>